<keyword evidence="3" id="KW-1185">Reference proteome</keyword>
<evidence type="ECO:0000313" key="2">
    <source>
        <dbReference type="EMBL" id="EXX64959.1"/>
    </source>
</evidence>
<proteinExistence type="predicted"/>
<sequence>MSHDRHACIIHHKNLVLYCISKDNKIPDFSRCKTFKDFHASRLYNRWTKKKFHQNFSNRLGISFTTSYHAYNPNVVATKGFDFIYGKSYGNLQFTPSSSPKVKKRQEARFNALIRHTFHNAKLDDNALPDDKLHVARHHKLLFQENQSFITPIKHLRYKKRFVVPTKGYYTFPIPFHKPRIVPVPAIVEPICNDSSVAPTPTANSISPVNTNIWENVPEHYIPLIPPYDIYEGGRFNQPSRGKIRKKNLQPLAVGSDGWLAFMKVIYDEYVSRTKHLQEKINAGIQWETTPDQGEYRRNLCSAIMQVTDHIHEYEMKLLEISSSVPPELPVITGPIKNSERKKREKRHLQKLKEFERKKQEDTEILEVLRRWVRNDENIFYMNYYKKDYSLAYQPCAIMDDRPLKRRARDNGNLDTHYGYHVDKKVCILSDSKDLENSSSTRTT</sequence>
<protein>
    <recommendedName>
        <fullName evidence="1">DUF8211 domain-containing protein</fullName>
    </recommendedName>
</protein>
<dbReference type="Pfam" id="PF26638">
    <property type="entry name" value="DUF8211"/>
    <property type="match status" value="1"/>
</dbReference>
<reference evidence="2 3" key="1">
    <citation type="submission" date="2014-02" db="EMBL/GenBank/DDBJ databases">
        <title>Single nucleus genome sequencing reveals high similarity among nuclei of an endomycorrhizal fungus.</title>
        <authorList>
            <person name="Lin K."/>
            <person name="Geurts R."/>
            <person name="Zhang Z."/>
            <person name="Limpens E."/>
            <person name="Saunders D.G."/>
            <person name="Mu D."/>
            <person name="Pang E."/>
            <person name="Cao H."/>
            <person name="Cha H."/>
            <person name="Lin T."/>
            <person name="Zhou Q."/>
            <person name="Shang Y."/>
            <person name="Li Y."/>
            <person name="Ivanov S."/>
            <person name="Sharma T."/>
            <person name="Velzen R.V."/>
            <person name="Ruijter N.D."/>
            <person name="Aanen D.K."/>
            <person name="Win J."/>
            <person name="Kamoun S."/>
            <person name="Bisseling T."/>
            <person name="Huang S."/>
        </authorList>
    </citation>
    <scope>NUCLEOTIDE SEQUENCE [LARGE SCALE GENOMIC DNA]</scope>
    <source>
        <strain evidence="3">DAOM197198w</strain>
    </source>
</reference>
<feature type="domain" description="DUF8211" evidence="1">
    <location>
        <begin position="39"/>
        <end position="174"/>
    </location>
</feature>
<evidence type="ECO:0000313" key="3">
    <source>
        <dbReference type="Proteomes" id="UP000022910"/>
    </source>
</evidence>
<dbReference type="EMBL" id="JEMT01022657">
    <property type="protein sequence ID" value="EXX64959.1"/>
    <property type="molecule type" value="Genomic_DNA"/>
</dbReference>
<dbReference type="Proteomes" id="UP000022910">
    <property type="component" value="Unassembled WGS sequence"/>
</dbReference>
<dbReference type="OrthoDB" id="2452718at2759"/>
<comment type="caution">
    <text evidence="2">The sequence shown here is derived from an EMBL/GenBank/DDBJ whole genome shotgun (WGS) entry which is preliminary data.</text>
</comment>
<name>A0A015KBV3_RHIIW</name>
<gene>
    <name evidence="2" type="ORF">RirG_137930</name>
</gene>
<dbReference type="AlphaFoldDB" id="A0A015KBV3"/>
<organism evidence="2 3">
    <name type="scientific">Rhizophagus irregularis (strain DAOM 197198w)</name>
    <name type="common">Glomus intraradices</name>
    <dbReference type="NCBI Taxonomy" id="1432141"/>
    <lineage>
        <taxon>Eukaryota</taxon>
        <taxon>Fungi</taxon>
        <taxon>Fungi incertae sedis</taxon>
        <taxon>Mucoromycota</taxon>
        <taxon>Glomeromycotina</taxon>
        <taxon>Glomeromycetes</taxon>
        <taxon>Glomerales</taxon>
        <taxon>Glomeraceae</taxon>
        <taxon>Rhizophagus</taxon>
    </lineage>
</organism>
<evidence type="ECO:0000259" key="1">
    <source>
        <dbReference type="Pfam" id="PF26638"/>
    </source>
</evidence>
<accession>A0A015KBV3</accession>
<dbReference type="HOGENOM" id="CLU_060797_0_0_1"/>
<dbReference type="InterPro" id="IPR058524">
    <property type="entry name" value="DUF8211"/>
</dbReference>